<evidence type="ECO:0000313" key="2">
    <source>
        <dbReference type="EMBL" id="KAF5342258.1"/>
    </source>
</evidence>
<reference evidence="2 3" key="1">
    <citation type="journal article" date="2020" name="ISME J.">
        <title>Uncovering the hidden diversity of litter-decomposition mechanisms in mushroom-forming fungi.</title>
        <authorList>
            <person name="Floudas D."/>
            <person name="Bentzer J."/>
            <person name="Ahren D."/>
            <person name="Johansson T."/>
            <person name="Persson P."/>
            <person name="Tunlid A."/>
        </authorList>
    </citation>
    <scope>NUCLEOTIDE SEQUENCE [LARGE SCALE GENOMIC DNA]</scope>
    <source>
        <strain evidence="2 3">CBS 175.51</strain>
    </source>
</reference>
<proteinExistence type="predicted"/>
<sequence>MNSKSTLLCNEAGLVPWAQPTYPKIVDFGEWSPMQDVYTLWTLCGQLNVVTNIEPIPQHSSHSQISPSTSMSMELFLADGSDVCATFFRTEDDEPLYRTEISDDDKITFVKFPLGQGAKIDSEKYEGNLKHVSGYEMATITLHSSHPDVFEVYGEKFTNEDLLEKVGLPGWFGRDRLWTGPDGLEYRWQMHADRTELVLNEEDKTVVARFNEEHTGMFGFNEACPPSLEIFGEDLSEELIDWIVILYVYMEDHRLDVKEDQDEFSRANRKLARKFR</sequence>
<dbReference type="Proteomes" id="UP000541558">
    <property type="component" value="Unassembled WGS sequence"/>
</dbReference>
<evidence type="ECO:0000259" key="1">
    <source>
        <dbReference type="Pfam" id="PF20236"/>
    </source>
</evidence>
<protein>
    <recommendedName>
        <fullName evidence="1">DUF6593 domain-containing protein</fullName>
    </recommendedName>
</protein>
<dbReference type="EMBL" id="JAACJK010000001">
    <property type="protein sequence ID" value="KAF5342258.1"/>
    <property type="molecule type" value="Genomic_DNA"/>
</dbReference>
<feature type="domain" description="DUF6593" evidence="1">
    <location>
        <begin position="82"/>
        <end position="254"/>
    </location>
</feature>
<comment type="caution">
    <text evidence="2">The sequence shown here is derived from an EMBL/GenBank/DDBJ whole genome shotgun (WGS) entry which is preliminary data.</text>
</comment>
<keyword evidence="3" id="KW-1185">Reference proteome</keyword>
<accession>A0A8H5CIR1</accession>
<name>A0A8H5CIR1_9AGAR</name>
<dbReference type="OrthoDB" id="3360976at2759"/>
<organism evidence="2 3">
    <name type="scientific">Ephemerocybe angulata</name>
    <dbReference type="NCBI Taxonomy" id="980116"/>
    <lineage>
        <taxon>Eukaryota</taxon>
        <taxon>Fungi</taxon>
        <taxon>Dikarya</taxon>
        <taxon>Basidiomycota</taxon>
        <taxon>Agaricomycotina</taxon>
        <taxon>Agaricomycetes</taxon>
        <taxon>Agaricomycetidae</taxon>
        <taxon>Agaricales</taxon>
        <taxon>Agaricineae</taxon>
        <taxon>Psathyrellaceae</taxon>
        <taxon>Ephemerocybe</taxon>
    </lineage>
</organism>
<dbReference type="AlphaFoldDB" id="A0A8H5CIR1"/>
<evidence type="ECO:0000313" key="3">
    <source>
        <dbReference type="Proteomes" id="UP000541558"/>
    </source>
</evidence>
<gene>
    <name evidence="2" type="ORF">D9611_002133</name>
</gene>
<dbReference type="InterPro" id="IPR046528">
    <property type="entry name" value="DUF6593"/>
</dbReference>
<dbReference type="Pfam" id="PF20236">
    <property type="entry name" value="DUF6593"/>
    <property type="match status" value="1"/>
</dbReference>